<evidence type="ECO:0000313" key="4">
    <source>
        <dbReference type="Proteomes" id="UP000031914"/>
    </source>
</evidence>
<dbReference type="Proteomes" id="UP000031914">
    <property type="component" value="Chromosome"/>
</dbReference>
<dbReference type="PROSITE" id="PS01137">
    <property type="entry name" value="TATD_1"/>
    <property type="match status" value="1"/>
</dbReference>
<dbReference type="PIRSF" id="PIRSF005902">
    <property type="entry name" value="DNase_TatD"/>
    <property type="match status" value="1"/>
</dbReference>
<dbReference type="Pfam" id="PF01026">
    <property type="entry name" value="TatD_DNase"/>
    <property type="match status" value="1"/>
</dbReference>
<accession>A0ABM5SGK5</accession>
<proteinExistence type="inferred from homology"/>
<dbReference type="PANTHER" id="PTHR46124">
    <property type="entry name" value="D-AMINOACYL-TRNA DEACYLASE"/>
    <property type="match status" value="1"/>
</dbReference>
<dbReference type="PANTHER" id="PTHR46124:SF3">
    <property type="entry name" value="HYDROLASE"/>
    <property type="match status" value="1"/>
</dbReference>
<dbReference type="InterPro" id="IPR032466">
    <property type="entry name" value="Metal_Hydrolase"/>
</dbReference>
<dbReference type="Gene3D" id="3.20.20.140">
    <property type="entry name" value="Metal-dependent hydrolases"/>
    <property type="match status" value="1"/>
</dbReference>
<dbReference type="InterPro" id="IPR018228">
    <property type="entry name" value="DNase_TatD-rel_CS"/>
</dbReference>
<protein>
    <submittedName>
        <fullName evidence="3">TatD related DNase family protein</fullName>
    </submittedName>
</protein>
<evidence type="ECO:0000256" key="2">
    <source>
        <dbReference type="ARBA" id="ARBA00022801"/>
    </source>
</evidence>
<name>A0ABM5SGK5_YERRO</name>
<sequence length="290" mass="31689">MASVSGQMPNAIDLPYCVDNPNLTDSPYFIDTHCHFDFPPFSGAEAASLLSAAQANVRQIIVPAVSAAYFSRVVDLAANYPPLFAALGLHPLYIAQHQDFDVAVLASWLASKTEKLVAVGEIGLDLYMDEPQLPRQLALLQAQLKLARQHDLPVILHSRRSHDQLAAVLRKAALPRTGVVHGFAGSLAQAQAFIRLGYYIGVGGTITYERAQKTRNVMAVLPLSALLLETDAPDMPLAGFQGQANRPERAAKVFEVLCKLRPEAPQEIASHLLHNSQQLFRIPPVEKSTW</sequence>
<evidence type="ECO:0000313" key="3">
    <source>
        <dbReference type="EMBL" id="AJJ12414.1"/>
    </source>
</evidence>
<organism evidence="3 4">
    <name type="scientific">Yersinia rohdei</name>
    <dbReference type="NCBI Taxonomy" id="29485"/>
    <lineage>
        <taxon>Bacteria</taxon>
        <taxon>Pseudomonadati</taxon>
        <taxon>Pseudomonadota</taxon>
        <taxon>Gammaproteobacteria</taxon>
        <taxon>Enterobacterales</taxon>
        <taxon>Yersiniaceae</taxon>
        <taxon>Yersinia</taxon>
    </lineage>
</organism>
<keyword evidence="2" id="KW-0378">Hydrolase</keyword>
<comment type="similarity">
    <text evidence="1">Belongs to the metallo-dependent hydrolases superfamily. TatD-type hydrolase family.</text>
</comment>
<evidence type="ECO:0000256" key="1">
    <source>
        <dbReference type="ARBA" id="ARBA00009275"/>
    </source>
</evidence>
<dbReference type="EMBL" id="CP009787">
    <property type="protein sequence ID" value="AJJ12414.1"/>
    <property type="molecule type" value="Genomic_DNA"/>
</dbReference>
<dbReference type="InterPro" id="IPR001130">
    <property type="entry name" value="TatD-like"/>
</dbReference>
<dbReference type="CDD" id="cd01310">
    <property type="entry name" value="TatD_DNAse"/>
    <property type="match status" value="1"/>
</dbReference>
<reference evidence="3 4" key="1">
    <citation type="journal article" date="2015" name="Genome Announc.">
        <title>Thirty-Two Complete Genome Assemblies of Nine Yersinia Species, Including Y. pestis, Y. pseudotuberculosis, and Y. enterocolitica.</title>
        <authorList>
            <person name="Johnson S.L."/>
            <person name="Daligault H.E."/>
            <person name="Davenport K.W."/>
            <person name="Jaissle J."/>
            <person name="Frey K.G."/>
            <person name="Ladner J.T."/>
            <person name="Broomall S.M."/>
            <person name="Bishop-Lilly K.A."/>
            <person name="Bruce D.C."/>
            <person name="Coyne S.R."/>
            <person name="Gibbons H.S."/>
            <person name="Lo C.C."/>
            <person name="Munk A.C."/>
            <person name="Rosenzweig C.N."/>
            <person name="Koroleva G.I."/>
            <person name="Palacios G.F."/>
            <person name="Redden C.L."/>
            <person name="Xu Y."/>
            <person name="Minogue T.D."/>
            <person name="Chain P.S."/>
        </authorList>
    </citation>
    <scope>NUCLEOTIDE SEQUENCE [LARGE SCALE GENOMIC DNA]</scope>
    <source>
        <strain evidence="3 4">YRA</strain>
    </source>
</reference>
<keyword evidence="4" id="KW-1185">Reference proteome</keyword>
<gene>
    <name evidence="3" type="ORF">CH64_3196</name>
</gene>
<dbReference type="SUPFAM" id="SSF51556">
    <property type="entry name" value="Metallo-dependent hydrolases"/>
    <property type="match status" value="1"/>
</dbReference>